<evidence type="ECO:0000256" key="6">
    <source>
        <dbReference type="ARBA" id="ARBA00022989"/>
    </source>
</evidence>
<comment type="caution">
    <text evidence="10">The sequence shown here is derived from an EMBL/GenBank/DDBJ whole genome shotgun (WGS) entry which is preliminary data.</text>
</comment>
<reference evidence="10" key="1">
    <citation type="submission" date="2020-05" db="EMBL/GenBank/DDBJ databases">
        <title>Mycena genomes resolve the evolution of fungal bioluminescence.</title>
        <authorList>
            <person name="Tsai I.J."/>
        </authorList>
    </citation>
    <scope>NUCLEOTIDE SEQUENCE</scope>
    <source>
        <strain evidence="10">CCC161011</strain>
    </source>
</reference>
<protein>
    <recommendedName>
        <fullName evidence="3">Cytochrome c oxidase assembly protein COX20, mitochondrial</fullName>
    </recommendedName>
</protein>
<accession>A0A8H7DAU5</accession>
<dbReference type="Pfam" id="PF12597">
    <property type="entry name" value="Cox20"/>
    <property type="match status" value="1"/>
</dbReference>
<dbReference type="AlphaFoldDB" id="A0A8H7DAU5"/>
<keyword evidence="4" id="KW-0812">Transmembrane</keyword>
<dbReference type="GO" id="GO:0033617">
    <property type="term" value="P:mitochondrial respiratory chain complex IV assembly"/>
    <property type="evidence" value="ECO:0007669"/>
    <property type="project" value="InterPro"/>
</dbReference>
<evidence type="ECO:0000256" key="8">
    <source>
        <dbReference type="ARBA" id="ARBA00023136"/>
    </source>
</evidence>
<comment type="similarity">
    <text evidence="2">Belongs to the COX20 family.</text>
</comment>
<evidence type="ECO:0000256" key="2">
    <source>
        <dbReference type="ARBA" id="ARBA00009575"/>
    </source>
</evidence>
<feature type="region of interest" description="Disordered" evidence="9">
    <location>
        <begin position="1"/>
        <end position="32"/>
    </location>
</feature>
<dbReference type="EMBL" id="JACAZI010000003">
    <property type="protein sequence ID" value="KAF7364946.1"/>
    <property type="molecule type" value="Genomic_DNA"/>
</dbReference>
<gene>
    <name evidence="10" type="ORF">MVEN_00365400</name>
</gene>
<evidence type="ECO:0000313" key="10">
    <source>
        <dbReference type="EMBL" id="KAF7364946.1"/>
    </source>
</evidence>
<proteinExistence type="inferred from homology"/>
<dbReference type="InterPro" id="IPR022533">
    <property type="entry name" value="Cox20"/>
</dbReference>
<evidence type="ECO:0000313" key="11">
    <source>
        <dbReference type="Proteomes" id="UP000620124"/>
    </source>
</evidence>
<dbReference type="OrthoDB" id="14603at2759"/>
<keyword evidence="8" id="KW-0472">Membrane</keyword>
<keyword evidence="6" id="KW-1133">Transmembrane helix</keyword>
<keyword evidence="11" id="KW-1185">Reference proteome</keyword>
<name>A0A8H7DAU5_9AGAR</name>
<dbReference type="PANTHER" id="PTHR31586">
    <property type="entry name" value="CYTOCHROME C OXIDASE PROTEIN 20"/>
    <property type="match status" value="1"/>
</dbReference>
<evidence type="ECO:0000256" key="1">
    <source>
        <dbReference type="ARBA" id="ARBA00004273"/>
    </source>
</evidence>
<evidence type="ECO:0000256" key="3">
    <source>
        <dbReference type="ARBA" id="ARBA00017689"/>
    </source>
</evidence>
<dbReference type="PANTHER" id="PTHR31586:SF1">
    <property type="entry name" value="CYTOCHROME C OXIDASE ASSEMBLY PROTEIN COX20, MITOCHONDRIAL"/>
    <property type="match status" value="1"/>
</dbReference>
<comment type="subcellular location">
    <subcellularLocation>
        <location evidence="1">Mitochondrion inner membrane</location>
    </subcellularLocation>
</comment>
<evidence type="ECO:0000256" key="9">
    <source>
        <dbReference type="SAM" id="MobiDB-lite"/>
    </source>
</evidence>
<dbReference type="Proteomes" id="UP000620124">
    <property type="component" value="Unassembled WGS sequence"/>
</dbReference>
<dbReference type="GO" id="GO:0005743">
    <property type="term" value="C:mitochondrial inner membrane"/>
    <property type="evidence" value="ECO:0007669"/>
    <property type="project" value="UniProtKB-SubCell"/>
</dbReference>
<keyword evidence="7" id="KW-0496">Mitochondrion</keyword>
<evidence type="ECO:0000256" key="4">
    <source>
        <dbReference type="ARBA" id="ARBA00022692"/>
    </source>
</evidence>
<evidence type="ECO:0000256" key="7">
    <source>
        <dbReference type="ARBA" id="ARBA00023128"/>
    </source>
</evidence>
<organism evidence="10 11">
    <name type="scientific">Mycena venus</name>
    <dbReference type="NCBI Taxonomy" id="2733690"/>
    <lineage>
        <taxon>Eukaryota</taxon>
        <taxon>Fungi</taxon>
        <taxon>Dikarya</taxon>
        <taxon>Basidiomycota</taxon>
        <taxon>Agaricomycotina</taxon>
        <taxon>Agaricomycetes</taxon>
        <taxon>Agaricomycetidae</taxon>
        <taxon>Agaricales</taxon>
        <taxon>Marasmiineae</taxon>
        <taxon>Mycenaceae</taxon>
        <taxon>Mycena</taxon>
    </lineage>
</organism>
<keyword evidence="5" id="KW-0999">Mitochondrion inner membrane</keyword>
<evidence type="ECO:0000256" key="5">
    <source>
        <dbReference type="ARBA" id="ARBA00022792"/>
    </source>
</evidence>
<sequence>MPDSKSSAPLSGVVDDPANIPPPRLGPPSTGNLVTDSFRSAFRIGEVPCARNSLLAGIASGVGIGFIRGMSAHPIVAGSWGVFTWALVSATSFHFCTKKFENQQQLTRLAIEKLPKQLRLKEKEDDKET</sequence>